<dbReference type="SUPFAM" id="SSF141457">
    <property type="entry name" value="BH3618-like"/>
    <property type="match status" value="1"/>
</dbReference>
<evidence type="ECO:0000256" key="5">
    <source>
        <dbReference type="HAMAP-Rule" id="MF_01185"/>
    </source>
</evidence>
<dbReference type="AlphaFoldDB" id="A0A1M5SPQ1"/>
<keyword evidence="4 5" id="KW-0143">Chaperone</keyword>
<proteinExistence type="inferred from homology"/>
<dbReference type="EMBL" id="FQWX01000044">
    <property type="protein sequence ID" value="SHH40462.1"/>
    <property type="molecule type" value="Genomic_DNA"/>
</dbReference>
<dbReference type="InterPro" id="IPR024046">
    <property type="entry name" value="Flagellar_assmbl_FliW_dom_sf"/>
</dbReference>
<organism evidence="6 7">
    <name type="scientific">Asaccharospora irregularis DSM 2635</name>
    <dbReference type="NCBI Taxonomy" id="1121321"/>
    <lineage>
        <taxon>Bacteria</taxon>
        <taxon>Bacillati</taxon>
        <taxon>Bacillota</taxon>
        <taxon>Clostridia</taxon>
        <taxon>Peptostreptococcales</taxon>
        <taxon>Peptostreptococcaceae</taxon>
        <taxon>Asaccharospora</taxon>
    </lineage>
</organism>
<dbReference type="PANTHER" id="PTHR39190">
    <property type="entry name" value="FLAGELLAR ASSEMBLY FACTOR FLIW"/>
    <property type="match status" value="1"/>
</dbReference>
<dbReference type="PANTHER" id="PTHR39190:SF1">
    <property type="entry name" value="FLAGELLAR ASSEMBLY FACTOR FLIW"/>
    <property type="match status" value="1"/>
</dbReference>
<sequence length="123" mass="14173">MEVLFNKGIPGFEDYHEFTITNIEENDKFKMITSKKDENIGFVAISPFDIKKDYEIDLNDETISELDIKDPKDVLVLNIITLGKSLEKSTVNLKAPIIINIKNKKGKQLIMQDDRYKVKEPLV</sequence>
<comment type="similarity">
    <text evidence="5">Belongs to the FliW family.</text>
</comment>
<keyword evidence="2 5" id="KW-1005">Bacterial flagellum biogenesis</keyword>
<keyword evidence="3 5" id="KW-0810">Translation regulation</keyword>
<reference evidence="7" key="1">
    <citation type="submission" date="2016-11" db="EMBL/GenBank/DDBJ databases">
        <authorList>
            <person name="Varghese N."/>
            <person name="Submissions S."/>
        </authorList>
    </citation>
    <scope>NUCLEOTIDE SEQUENCE [LARGE SCALE GENOMIC DNA]</scope>
    <source>
        <strain evidence="7">DSM 2635</strain>
    </source>
</reference>
<evidence type="ECO:0000256" key="2">
    <source>
        <dbReference type="ARBA" id="ARBA00022795"/>
    </source>
</evidence>
<dbReference type="HAMAP" id="MF_01185">
    <property type="entry name" value="FliW"/>
    <property type="match status" value="1"/>
</dbReference>
<dbReference type="InterPro" id="IPR003775">
    <property type="entry name" value="Flagellar_assembly_factor_FliW"/>
</dbReference>
<evidence type="ECO:0000256" key="4">
    <source>
        <dbReference type="ARBA" id="ARBA00023186"/>
    </source>
</evidence>
<dbReference type="Pfam" id="PF02623">
    <property type="entry name" value="FliW"/>
    <property type="match status" value="1"/>
</dbReference>
<comment type="subcellular location">
    <subcellularLocation>
        <location evidence="5">Cytoplasm</location>
    </subcellularLocation>
</comment>
<dbReference type="GO" id="GO:0005737">
    <property type="term" value="C:cytoplasm"/>
    <property type="evidence" value="ECO:0007669"/>
    <property type="project" value="UniProtKB-SubCell"/>
</dbReference>
<comment type="subunit">
    <text evidence="5">Interacts with translational regulator CsrA and flagellin(s).</text>
</comment>
<evidence type="ECO:0000313" key="7">
    <source>
        <dbReference type="Proteomes" id="UP000243255"/>
    </source>
</evidence>
<dbReference type="NCBIfam" id="NF009793">
    <property type="entry name" value="PRK13285.1-1"/>
    <property type="match status" value="1"/>
</dbReference>
<protein>
    <recommendedName>
        <fullName evidence="5">Flagellar assembly factor FliW</fullName>
    </recommendedName>
</protein>
<dbReference type="STRING" id="1121321.SAMN04488530_14410"/>
<dbReference type="GO" id="GO:0006417">
    <property type="term" value="P:regulation of translation"/>
    <property type="evidence" value="ECO:0007669"/>
    <property type="project" value="UniProtKB-KW"/>
</dbReference>
<keyword evidence="6" id="KW-0969">Cilium</keyword>
<evidence type="ECO:0000256" key="3">
    <source>
        <dbReference type="ARBA" id="ARBA00022845"/>
    </source>
</evidence>
<keyword evidence="7" id="KW-1185">Reference proteome</keyword>
<evidence type="ECO:0000313" key="6">
    <source>
        <dbReference type="EMBL" id="SHH40462.1"/>
    </source>
</evidence>
<keyword evidence="6" id="KW-0966">Cell projection</keyword>
<dbReference type="Proteomes" id="UP000243255">
    <property type="component" value="Unassembled WGS sequence"/>
</dbReference>
<dbReference type="GO" id="GO:0044780">
    <property type="term" value="P:bacterial-type flagellum assembly"/>
    <property type="evidence" value="ECO:0007669"/>
    <property type="project" value="UniProtKB-UniRule"/>
</dbReference>
<dbReference type="RefSeq" id="WP_073127481.1">
    <property type="nucleotide sequence ID" value="NZ_BAABCH010000009.1"/>
</dbReference>
<keyword evidence="1 5" id="KW-0963">Cytoplasm</keyword>
<name>A0A1M5SPQ1_9FIRM</name>
<dbReference type="OrthoDB" id="9801235at2"/>
<dbReference type="Gene3D" id="2.30.290.10">
    <property type="entry name" value="BH3618-like"/>
    <property type="match status" value="1"/>
</dbReference>
<keyword evidence="6" id="KW-0282">Flagellum</keyword>
<accession>A0A1M5SPQ1</accession>
<comment type="function">
    <text evidence="5">Acts as an anti-CsrA protein, binds CsrA and prevents it from repressing translation of its target genes, one of which is flagellin. Binds to flagellin and participates in the assembly of the flagellum.</text>
</comment>
<gene>
    <name evidence="5" type="primary">fliW</name>
    <name evidence="6" type="ORF">SAMN04488530_14410</name>
</gene>
<evidence type="ECO:0000256" key="1">
    <source>
        <dbReference type="ARBA" id="ARBA00022490"/>
    </source>
</evidence>